<keyword evidence="2" id="KW-0732">Signal</keyword>
<feature type="signal peptide" evidence="2">
    <location>
        <begin position="1"/>
        <end position="21"/>
    </location>
</feature>
<accession>A0ABQ8Y5W0</accession>
<name>A0ABQ8Y5W0_9EUKA</name>
<proteinExistence type="predicted"/>
<evidence type="ECO:0000313" key="3">
    <source>
        <dbReference type="EMBL" id="KAJ6239553.1"/>
    </source>
</evidence>
<feature type="compositionally biased region" description="Low complexity" evidence="1">
    <location>
        <begin position="22"/>
        <end position="33"/>
    </location>
</feature>
<evidence type="ECO:0000256" key="2">
    <source>
        <dbReference type="SAM" id="SignalP"/>
    </source>
</evidence>
<feature type="compositionally biased region" description="Basic and acidic residues" evidence="1">
    <location>
        <begin position="104"/>
        <end position="116"/>
    </location>
</feature>
<protein>
    <submittedName>
        <fullName evidence="3">Ca-responsive protein</fullName>
    </submittedName>
</protein>
<feature type="compositionally biased region" description="Basic residues" evidence="1">
    <location>
        <begin position="77"/>
        <end position="103"/>
    </location>
</feature>
<feature type="chain" id="PRO_5045601023" evidence="2">
    <location>
        <begin position="22"/>
        <end position="138"/>
    </location>
</feature>
<dbReference type="EMBL" id="JAOAOG010000221">
    <property type="protein sequence ID" value="KAJ6239553.1"/>
    <property type="molecule type" value="Genomic_DNA"/>
</dbReference>
<evidence type="ECO:0000313" key="4">
    <source>
        <dbReference type="Proteomes" id="UP001150062"/>
    </source>
</evidence>
<evidence type="ECO:0000256" key="1">
    <source>
        <dbReference type="SAM" id="MobiDB-lite"/>
    </source>
</evidence>
<reference evidence="3" key="1">
    <citation type="submission" date="2022-08" db="EMBL/GenBank/DDBJ databases">
        <title>Novel sulfate-reducing endosymbionts in the free-living metamonad Anaeramoeba.</title>
        <authorList>
            <person name="Jerlstrom-Hultqvist J."/>
            <person name="Cepicka I."/>
            <person name="Gallot-Lavallee L."/>
            <person name="Salas-Leiva D."/>
            <person name="Curtis B.A."/>
            <person name="Zahonova K."/>
            <person name="Pipaliya S."/>
            <person name="Dacks J."/>
            <person name="Roger A.J."/>
        </authorList>
    </citation>
    <scope>NUCLEOTIDE SEQUENCE</scope>
    <source>
        <strain evidence="3">Schooner1</strain>
    </source>
</reference>
<feature type="region of interest" description="Disordered" evidence="1">
    <location>
        <begin position="22"/>
        <end position="116"/>
    </location>
</feature>
<dbReference type="Proteomes" id="UP001150062">
    <property type="component" value="Unassembled WGS sequence"/>
</dbReference>
<organism evidence="3 4">
    <name type="scientific">Anaeramoeba flamelloides</name>
    <dbReference type="NCBI Taxonomy" id="1746091"/>
    <lineage>
        <taxon>Eukaryota</taxon>
        <taxon>Metamonada</taxon>
        <taxon>Anaeramoebidae</taxon>
        <taxon>Anaeramoeba</taxon>
    </lineage>
</organism>
<sequence length="138" mass="16475">MRCSIILLLFLLFLVIGNTLSEETSSNENSETNPQDETEIESSKDEDLLELEQHNSDPLFSTKITQAVPETKETQSKQKRKRKRKRKDKTKKQKKKKKKKEKKKDKETVVDKEKQQRIYELKKRLNQKIKKTFPFHQN</sequence>
<keyword evidence="4" id="KW-1185">Reference proteome</keyword>
<gene>
    <name evidence="3" type="ORF">M0813_25015</name>
</gene>
<comment type="caution">
    <text evidence="3">The sequence shown here is derived from an EMBL/GenBank/DDBJ whole genome shotgun (WGS) entry which is preliminary data.</text>
</comment>
<feature type="compositionally biased region" description="Basic and acidic residues" evidence="1">
    <location>
        <begin position="41"/>
        <end position="55"/>
    </location>
</feature>
<feature type="compositionally biased region" description="Polar residues" evidence="1">
    <location>
        <begin position="56"/>
        <end position="65"/>
    </location>
</feature>